<protein>
    <submittedName>
        <fullName evidence="2">Uncharacterized protein</fullName>
    </submittedName>
</protein>
<dbReference type="PANTHER" id="PTHR40535:SF1">
    <property type="entry name" value="CHROMOSOME UNDETERMINED SCAFFOLD_9, WHOLE GENOME SHOTGUN SEQUENCE"/>
    <property type="match status" value="1"/>
</dbReference>
<reference evidence="3" key="1">
    <citation type="journal article" date="2023" name="Commun. Biol.">
        <title>Genome analysis of Parmales, the sister group of diatoms, reveals the evolutionary specialization of diatoms from phago-mixotrophs to photoautotrophs.</title>
        <authorList>
            <person name="Ban H."/>
            <person name="Sato S."/>
            <person name="Yoshikawa S."/>
            <person name="Yamada K."/>
            <person name="Nakamura Y."/>
            <person name="Ichinomiya M."/>
            <person name="Sato N."/>
            <person name="Blanc-Mathieu R."/>
            <person name="Endo H."/>
            <person name="Kuwata A."/>
            <person name="Ogata H."/>
        </authorList>
    </citation>
    <scope>NUCLEOTIDE SEQUENCE [LARGE SCALE GENOMIC DNA]</scope>
    <source>
        <strain evidence="3">NIES 3699</strain>
    </source>
</reference>
<evidence type="ECO:0000313" key="3">
    <source>
        <dbReference type="Proteomes" id="UP001165160"/>
    </source>
</evidence>
<proteinExistence type="predicted"/>
<dbReference type="EMBL" id="BRXX01000288">
    <property type="protein sequence ID" value="GMI02731.1"/>
    <property type="molecule type" value="Genomic_DNA"/>
</dbReference>
<dbReference type="Proteomes" id="UP001165160">
    <property type="component" value="Unassembled WGS sequence"/>
</dbReference>
<feature type="signal peptide" evidence="1">
    <location>
        <begin position="1"/>
        <end position="20"/>
    </location>
</feature>
<keyword evidence="1" id="KW-0732">Signal</keyword>
<evidence type="ECO:0000256" key="1">
    <source>
        <dbReference type="SAM" id="SignalP"/>
    </source>
</evidence>
<dbReference type="AlphaFoldDB" id="A0A9W7CDN6"/>
<gene>
    <name evidence="2" type="ORF">TrVE_jg12313</name>
</gene>
<accession>A0A9W7CDN6</accession>
<dbReference type="PANTHER" id="PTHR40535">
    <property type="entry name" value="CHROMOSOME UNDETERMINED SCAFFOLD_9, WHOLE GENOME SHOTGUN SEQUENCE"/>
    <property type="match status" value="1"/>
</dbReference>
<name>A0A9W7CDN6_9STRA</name>
<sequence>MSSVTLRIIFLASALSFSYAAQCGDCWCVPGNGGLDDCPSWSPQDDFSPELLADLKSKTLTNPFDPLTCDPYSDPSCKTTPPQQYIDSPTAVCGMLFSGPSESPCGTYSLRSYNSADEALDDSAYITHTGACGLCSTSQDLYAYITQPDMTHEGKKCATKGLIHEEWGKKCYMNLGFTEPCAEIWNYDGIYDGKKCAGICVLNLFADNNGPPPACELNDCLECDEDEAGPVFKEVAGRTRRRSGLNEEIGRGCDEFAKIDIDEAMC</sequence>
<comment type="caution">
    <text evidence="2">The sequence shown here is derived from an EMBL/GenBank/DDBJ whole genome shotgun (WGS) entry which is preliminary data.</text>
</comment>
<evidence type="ECO:0000313" key="2">
    <source>
        <dbReference type="EMBL" id="GMI02731.1"/>
    </source>
</evidence>
<keyword evidence="3" id="KW-1185">Reference proteome</keyword>
<organism evidence="2 3">
    <name type="scientific">Triparma verrucosa</name>
    <dbReference type="NCBI Taxonomy" id="1606542"/>
    <lineage>
        <taxon>Eukaryota</taxon>
        <taxon>Sar</taxon>
        <taxon>Stramenopiles</taxon>
        <taxon>Ochrophyta</taxon>
        <taxon>Bolidophyceae</taxon>
        <taxon>Parmales</taxon>
        <taxon>Triparmaceae</taxon>
        <taxon>Triparma</taxon>
    </lineage>
</organism>
<feature type="chain" id="PRO_5040886720" evidence="1">
    <location>
        <begin position="21"/>
        <end position="266"/>
    </location>
</feature>